<gene>
    <name evidence="2" type="ORF">A2961_00355</name>
</gene>
<protein>
    <recommendedName>
        <fullName evidence="1">Methyltransferase type 11 domain-containing protein</fullName>
    </recommendedName>
</protein>
<dbReference type="SUPFAM" id="SSF53335">
    <property type="entry name" value="S-adenosyl-L-methionine-dependent methyltransferases"/>
    <property type="match status" value="1"/>
</dbReference>
<dbReference type="EMBL" id="MGHF01000012">
    <property type="protein sequence ID" value="OGM63633.1"/>
    <property type="molecule type" value="Genomic_DNA"/>
</dbReference>
<feature type="domain" description="Methyltransferase type 11" evidence="1">
    <location>
        <begin position="35"/>
        <end position="150"/>
    </location>
</feature>
<proteinExistence type="predicted"/>
<name>A0A1F8BHX0_9BACT</name>
<dbReference type="InterPro" id="IPR013216">
    <property type="entry name" value="Methyltransf_11"/>
</dbReference>
<dbReference type="CDD" id="cd02440">
    <property type="entry name" value="AdoMet_MTases"/>
    <property type="match status" value="1"/>
</dbReference>
<dbReference type="Pfam" id="PF08241">
    <property type="entry name" value="Methyltransf_11"/>
    <property type="match status" value="1"/>
</dbReference>
<dbReference type="InterPro" id="IPR029063">
    <property type="entry name" value="SAM-dependent_MTases_sf"/>
</dbReference>
<evidence type="ECO:0000313" key="2">
    <source>
        <dbReference type="EMBL" id="OGM63633.1"/>
    </source>
</evidence>
<dbReference type="STRING" id="1802519.A2961_00355"/>
<dbReference type="PANTHER" id="PTHR43591">
    <property type="entry name" value="METHYLTRANSFERASE"/>
    <property type="match status" value="1"/>
</dbReference>
<dbReference type="AlphaFoldDB" id="A0A1F8BHX0"/>
<evidence type="ECO:0000259" key="1">
    <source>
        <dbReference type="Pfam" id="PF08241"/>
    </source>
</evidence>
<sequence>MFDGPRDILIFKKNGEEFFRYYRELCGLKPNEKILDVGCGIGRKTVPLTKYLDRNGRYEGFDIVKLGIDWCRKRISTRYPNFHFQLADVFNKCYNPKGKYKASEYRFPFENESFDFVVLGSVFTHMLPEDIEKYFSEIARVLKTGGRCLISFFILNKESLELVNANKSTLDFKYEMGKYRTINANMSEDAVCYDESFILCLYEKHGLKINEPIHYGSWCERRNFLSYQDIIIATKV</sequence>
<comment type="caution">
    <text evidence="2">The sequence shown here is derived from an EMBL/GenBank/DDBJ whole genome shotgun (WGS) entry which is preliminary data.</text>
</comment>
<evidence type="ECO:0000313" key="3">
    <source>
        <dbReference type="Proteomes" id="UP000177082"/>
    </source>
</evidence>
<dbReference type="GO" id="GO:0008757">
    <property type="term" value="F:S-adenosylmethionine-dependent methyltransferase activity"/>
    <property type="evidence" value="ECO:0007669"/>
    <property type="project" value="InterPro"/>
</dbReference>
<accession>A0A1F8BHX0</accession>
<dbReference type="PANTHER" id="PTHR43591:SF110">
    <property type="entry name" value="RHODANESE DOMAIN-CONTAINING PROTEIN"/>
    <property type="match status" value="1"/>
</dbReference>
<reference evidence="2 3" key="1">
    <citation type="journal article" date="2016" name="Nat. Commun.">
        <title>Thousands of microbial genomes shed light on interconnected biogeochemical processes in an aquifer system.</title>
        <authorList>
            <person name="Anantharaman K."/>
            <person name="Brown C.T."/>
            <person name="Hug L.A."/>
            <person name="Sharon I."/>
            <person name="Castelle C.J."/>
            <person name="Probst A.J."/>
            <person name="Thomas B.C."/>
            <person name="Singh A."/>
            <person name="Wilkins M.J."/>
            <person name="Karaoz U."/>
            <person name="Brodie E.L."/>
            <person name="Williams K.H."/>
            <person name="Hubbard S.S."/>
            <person name="Banfield J.F."/>
        </authorList>
    </citation>
    <scope>NUCLEOTIDE SEQUENCE [LARGE SCALE GENOMIC DNA]</scope>
</reference>
<dbReference type="Gene3D" id="3.40.50.150">
    <property type="entry name" value="Vaccinia Virus protein VP39"/>
    <property type="match status" value="1"/>
</dbReference>
<dbReference type="Proteomes" id="UP000177082">
    <property type="component" value="Unassembled WGS sequence"/>
</dbReference>
<organism evidence="2 3">
    <name type="scientific">Candidatus Woesebacteria bacterium RIFCSPLOWO2_01_FULL_39_21</name>
    <dbReference type="NCBI Taxonomy" id="1802519"/>
    <lineage>
        <taxon>Bacteria</taxon>
        <taxon>Candidatus Woeseibacteriota</taxon>
    </lineage>
</organism>